<feature type="region of interest" description="Disordered" evidence="1">
    <location>
        <begin position="692"/>
        <end position="730"/>
    </location>
</feature>
<feature type="compositionally biased region" description="Basic and acidic residues" evidence="1">
    <location>
        <begin position="591"/>
        <end position="603"/>
    </location>
</feature>
<feature type="region of interest" description="Disordered" evidence="1">
    <location>
        <begin position="313"/>
        <end position="408"/>
    </location>
</feature>
<dbReference type="EMBL" id="CAMPGE010021500">
    <property type="protein sequence ID" value="CAI2379646.1"/>
    <property type="molecule type" value="Genomic_DNA"/>
</dbReference>
<protein>
    <submittedName>
        <fullName evidence="2">Uncharacterized protein</fullName>
    </submittedName>
</protein>
<reference evidence="2" key="1">
    <citation type="submission" date="2023-07" db="EMBL/GenBank/DDBJ databases">
        <authorList>
            <consortium name="AG Swart"/>
            <person name="Singh M."/>
            <person name="Singh A."/>
            <person name="Seah K."/>
            <person name="Emmerich C."/>
        </authorList>
    </citation>
    <scope>NUCLEOTIDE SEQUENCE</scope>
    <source>
        <strain evidence="2">DP1</strain>
    </source>
</reference>
<feature type="compositionally biased region" description="Polar residues" evidence="1">
    <location>
        <begin position="692"/>
        <end position="707"/>
    </location>
</feature>
<feature type="region of interest" description="Disordered" evidence="1">
    <location>
        <begin position="554"/>
        <end position="625"/>
    </location>
</feature>
<dbReference type="AlphaFoldDB" id="A0AAD1XUW3"/>
<sequence>MEAKPNRKTKRIYCSLISVNKRLSEGRAPKTDYSSRLSYDLEQNNRRISAADNSLKLIQEKAKKIFELSPKNLLTEKSLQFLVELIDANFSTRLLMEILMVKWSDKDMIISGKIQQCYSKDLQKNEETKELPQTGRLNYYNQQKCEGTLLQSIFDCMNNSRNKRLRKFSSYFLCYFSFNNSIVQNKLCEGFGFSPLSSAVILNNFPKNLNKSTDKRKSNKNSKLMIINLMKLLKNNCEHQYSQYIEVKPKQKKLLFFCYPEFKSNLASLNDFPDPWEYLIGFFVSQKTKSEQEIPLMVSVSSKQNYSSFDQTYEKVESPKDSMNVKLPKNSPKTYVSSKITEENKSQSSKTARNNVYKLKPPNQRINLSNNSRKEEKNRKKYKKNLARSQLKYSTNQPTSKKQVDKGLSITSRLSKDFQNRPVHRYSKLSKSLLKPEQKRTPIIKAEVDQSVKPEKFRASEYYYQITNNINLSVDINKKYTTRTVFSDRHHSINSDLSKPSESEMVRRINQKKRKLQTKRDIDTAKKTASKHISIVLKHNKPNLRQEFDIQLTHDQEKEENSPKFKKMHRNTKKKKKSMSPRGLKNSLAKYSEKKSFHSDKKKINMHSPGAIYSPKGDNNHEKKQEVGRKKFLGSYSPKCNNPSTTGIFDINEMSEPLHHNPPRTLLSKPKMETNSLQLSLTRIDKNLAKLNTTSPNFYNSKNSQKSSKPRKLQKFENPNRRLSGVNSNIQSSNSYMTSLKTWKSGSLGSKLISPHQFQGAKNTKVSQFLIQSDRMEATQESISEKSAVIPQNQVPLTMKKKLPSNLPMTRKILDRNHD</sequence>
<keyword evidence="3" id="KW-1185">Reference proteome</keyword>
<comment type="caution">
    <text evidence="2">The sequence shown here is derived from an EMBL/GenBank/DDBJ whole genome shotgun (WGS) entry which is preliminary data.</text>
</comment>
<organism evidence="2 3">
    <name type="scientific">Euplotes crassus</name>
    <dbReference type="NCBI Taxonomy" id="5936"/>
    <lineage>
        <taxon>Eukaryota</taxon>
        <taxon>Sar</taxon>
        <taxon>Alveolata</taxon>
        <taxon>Ciliophora</taxon>
        <taxon>Intramacronucleata</taxon>
        <taxon>Spirotrichea</taxon>
        <taxon>Hypotrichia</taxon>
        <taxon>Euplotida</taxon>
        <taxon>Euplotidae</taxon>
        <taxon>Moneuplotes</taxon>
    </lineage>
</organism>
<evidence type="ECO:0000313" key="2">
    <source>
        <dbReference type="EMBL" id="CAI2379646.1"/>
    </source>
</evidence>
<feature type="compositionally biased region" description="Basic residues" evidence="1">
    <location>
        <begin position="564"/>
        <end position="579"/>
    </location>
</feature>
<feature type="compositionally biased region" description="Polar residues" evidence="1">
    <location>
        <begin position="387"/>
        <end position="401"/>
    </location>
</feature>
<name>A0AAD1XUW3_EUPCR</name>
<gene>
    <name evidence="2" type="ORF">ECRASSUSDP1_LOCUS21059</name>
</gene>
<dbReference type="Proteomes" id="UP001295684">
    <property type="component" value="Unassembled WGS sequence"/>
</dbReference>
<accession>A0AAD1XUW3</accession>
<feature type="compositionally biased region" description="Basic and acidic residues" evidence="1">
    <location>
        <begin position="554"/>
        <end position="563"/>
    </location>
</feature>
<evidence type="ECO:0000313" key="3">
    <source>
        <dbReference type="Proteomes" id="UP001295684"/>
    </source>
</evidence>
<evidence type="ECO:0000256" key="1">
    <source>
        <dbReference type="SAM" id="MobiDB-lite"/>
    </source>
</evidence>
<proteinExistence type="predicted"/>